<keyword evidence="3 9" id="KW-0479">Metal-binding</keyword>
<name>A0A4R5WKL8_9MYCO</name>
<dbReference type="HAMAP" id="MF_01924">
    <property type="entry name" value="A_A_dipeptidase"/>
    <property type="match status" value="1"/>
</dbReference>
<keyword evidence="5 9" id="KW-0862">Zinc</keyword>
<protein>
    <recommendedName>
        <fullName evidence="9 10">D-alanyl-D-alanine dipeptidase</fullName>
        <shortName evidence="9 10">D-Ala-D-Ala dipeptidase</shortName>
        <ecNumber evidence="9 10">3.4.13.22</ecNumber>
    </recommendedName>
</protein>
<dbReference type="GO" id="GO:0160237">
    <property type="term" value="F:D-Ala-D-Ala dipeptidase activity"/>
    <property type="evidence" value="ECO:0007669"/>
    <property type="project" value="UniProtKB-EC"/>
</dbReference>
<proteinExistence type="inferred from homology"/>
<keyword evidence="11" id="KW-0732">Signal</keyword>
<evidence type="ECO:0000256" key="4">
    <source>
        <dbReference type="ARBA" id="ARBA00022801"/>
    </source>
</evidence>
<sequence length="260" mass="28976">MFARPVAGIVLAAVVLVAVCCGAPVARADPVAPADFVVLQDVDPSIEADIRYYTPHNFTGDPVDGYQAPLCILTRAAAEGLRRAQQQLKPRGYTLKVYDCYRPQRAVDEFVSWASDVADQRMKAEFYPRVDKSVLFRDGYIASRSGHSRGSTVDLTVVRMPAAPAPQYIPGQPLVDCTARAPQRFPDDSIDMGSGFDCFDPIAHTLDVQGEQLSNRLLLKDVLQAQGFVNYADEWWHYTYQPEPYPDTYFDFPIDRLSFG</sequence>
<evidence type="ECO:0000313" key="12">
    <source>
        <dbReference type="EMBL" id="MDP7737447.1"/>
    </source>
</evidence>
<evidence type="ECO:0000256" key="2">
    <source>
        <dbReference type="ARBA" id="ARBA00022670"/>
    </source>
</evidence>
<feature type="active site" description="Proton donor/acceptor" evidence="9">
    <location>
        <position position="234"/>
    </location>
</feature>
<dbReference type="EC" id="3.4.13.22" evidence="9 10"/>
<dbReference type="PIRSF" id="PIRSF026671">
    <property type="entry name" value="AA_dipeptidase"/>
    <property type="match status" value="1"/>
</dbReference>
<evidence type="ECO:0000256" key="7">
    <source>
        <dbReference type="ARBA" id="ARBA00023049"/>
    </source>
</evidence>
<evidence type="ECO:0000256" key="10">
    <source>
        <dbReference type="PIRNR" id="PIRNR026671"/>
    </source>
</evidence>
<feature type="signal peptide" evidence="11">
    <location>
        <begin position="1"/>
        <end position="28"/>
    </location>
</feature>
<dbReference type="SUPFAM" id="SSF55166">
    <property type="entry name" value="Hedgehog/DD-peptidase"/>
    <property type="match status" value="1"/>
</dbReference>
<comment type="caution">
    <text evidence="12">The sequence shown here is derived from an EMBL/GenBank/DDBJ whole genome shotgun (WGS) entry which is preliminary data.</text>
</comment>
<feature type="binding site" evidence="9">
    <location>
        <position position="147"/>
    </location>
    <ligand>
        <name>Zn(2+)</name>
        <dbReference type="ChEBI" id="CHEBI:29105"/>
        <note>catalytic</note>
    </ligand>
</feature>
<comment type="catalytic activity">
    <reaction evidence="1 9 10">
        <text>D-alanyl-D-alanine + H2O = 2 D-alanine</text>
        <dbReference type="Rhea" id="RHEA:20661"/>
        <dbReference type="ChEBI" id="CHEBI:15377"/>
        <dbReference type="ChEBI" id="CHEBI:57416"/>
        <dbReference type="ChEBI" id="CHEBI:57822"/>
        <dbReference type="EC" id="3.4.13.22"/>
    </reaction>
</comment>
<keyword evidence="7 9" id="KW-0482">Metalloprotease</keyword>
<comment type="similarity">
    <text evidence="9 10">Belongs to the peptidase M15D family.</text>
</comment>
<organism evidence="12 13">
    <name type="scientific">Mycobacterium paragordonae</name>
    <dbReference type="NCBI Taxonomy" id="1389713"/>
    <lineage>
        <taxon>Bacteria</taxon>
        <taxon>Bacillati</taxon>
        <taxon>Actinomycetota</taxon>
        <taxon>Actinomycetes</taxon>
        <taxon>Mycobacteriales</taxon>
        <taxon>Mycobacteriaceae</taxon>
        <taxon>Mycobacterium</taxon>
    </lineage>
</organism>
<evidence type="ECO:0000256" key="9">
    <source>
        <dbReference type="HAMAP-Rule" id="MF_01924"/>
    </source>
</evidence>
<comment type="function">
    <text evidence="9 10">Catalyzes hydrolysis of the D-alanyl-D-alanine dipeptide.</text>
</comment>
<comment type="cofactor">
    <cofactor evidence="9">
        <name>Zn(2+)</name>
        <dbReference type="ChEBI" id="CHEBI:29105"/>
    </cofactor>
    <text evidence="9">Binds 1 zinc ion per subunit.</text>
</comment>
<dbReference type="Gene3D" id="3.30.1380.10">
    <property type="match status" value="1"/>
</dbReference>
<dbReference type="CDD" id="cd14817">
    <property type="entry name" value="D-Ala-D-Ala_dipeptidase_VanX"/>
    <property type="match status" value="1"/>
</dbReference>
<keyword evidence="8 10" id="KW-0961">Cell wall biogenesis/degradation</keyword>
<dbReference type="GO" id="GO:0008270">
    <property type="term" value="F:zinc ion binding"/>
    <property type="evidence" value="ECO:0007669"/>
    <property type="project" value="UniProtKB-UniRule"/>
</dbReference>
<dbReference type="Proteomes" id="UP001229081">
    <property type="component" value="Unassembled WGS sequence"/>
</dbReference>
<evidence type="ECO:0000256" key="6">
    <source>
        <dbReference type="ARBA" id="ARBA00022997"/>
    </source>
</evidence>
<evidence type="ECO:0000256" key="5">
    <source>
        <dbReference type="ARBA" id="ARBA00022833"/>
    </source>
</evidence>
<gene>
    <name evidence="12" type="ORF">QXL92_22125</name>
</gene>
<dbReference type="GO" id="GO:0071555">
    <property type="term" value="P:cell wall organization"/>
    <property type="evidence" value="ECO:0007669"/>
    <property type="project" value="UniProtKB-KW"/>
</dbReference>
<dbReference type="PANTHER" id="PTHR43126">
    <property type="entry name" value="D-ALANYL-D-ALANINE DIPEPTIDASE"/>
    <property type="match status" value="1"/>
</dbReference>
<reference evidence="12" key="1">
    <citation type="submission" date="2023-06" db="EMBL/GenBank/DDBJ databases">
        <title>Identification of two novel mycobacterium reveal diversities and complexities of Mycobacterium gordonae clade.</title>
        <authorList>
            <person name="Matsumoto Y."/>
            <person name="Nakamura S."/>
            <person name="Motooka D."/>
            <person name="Fukushima K."/>
        </authorList>
    </citation>
    <scope>NUCLEOTIDE SEQUENCE</scope>
    <source>
        <strain evidence="12">TY812</strain>
    </source>
</reference>
<feature type="chain" id="PRO_5043195091" description="D-alanyl-D-alanine dipeptidase" evidence="11">
    <location>
        <begin position="29"/>
        <end position="260"/>
    </location>
</feature>
<keyword evidence="6 9" id="KW-0224">Dipeptidase</keyword>
<dbReference type="GO" id="GO:0008237">
    <property type="term" value="F:metallopeptidase activity"/>
    <property type="evidence" value="ECO:0007669"/>
    <property type="project" value="UniProtKB-KW"/>
</dbReference>
<evidence type="ECO:0000256" key="11">
    <source>
        <dbReference type="SAM" id="SignalP"/>
    </source>
</evidence>
<dbReference type="RefSeq" id="WP_133436213.1">
    <property type="nucleotide sequence ID" value="NZ_JAUFSA010000001.1"/>
</dbReference>
<feature type="binding site" evidence="9">
    <location>
        <position position="154"/>
    </location>
    <ligand>
        <name>Zn(2+)</name>
        <dbReference type="ChEBI" id="CHEBI:29105"/>
        <note>catalytic</note>
    </ligand>
</feature>
<feature type="binding site" evidence="9">
    <location>
        <position position="237"/>
    </location>
    <ligand>
        <name>Zn(2+)</name>
        <dbReference type="ChEBI" id="CHEBI:29105"/>
        <note>catalytic</note>
    </ligand>
</feature>
<keyword evidence="2 9" id="KW-0645">Protease</keyword>
<dbReference type="InterPro" id="IPR009045">
    <property type="entry name" value="Zn_M74/Hedgehog-like"/>
</dbReference>
<evidence type="ECO:0000256" key="8">
    <source>
        <dbReference type="ARBA" id="ARBA00023316"/>
    </source>
</evidence>
<dbReference type="EMBL" id="JAUFSA010000001">
    <property type="protein sequence ID" value="MDP7737447.1"/>
    <property type="molecule type" value="Genomic_DNA"/>
</dbReference>
<evidence type="ECO:0000256" key="3">
    <source>
        <dbReference type="ARBA" id="ARBA00022723"/>
    </source>
</evidence>
<evidence type="ECO:0000313" key="13">
    <source>
        <dbReference type="Proteomes" id="UP001229081"/>
    </source>
</evidence>
<evidence type="ECO:0000256" key="1">
    <source>
        <dbReference type="ARBA" id="ARBA00001362"/>
    </source>
</evidence>
<dbReference type="GO" id="GO:0006508">
    <property type="term" value="P:proteolysis"/>
    <property type="evidence" value="ECO:0007669"/>
    <property type="project" value="UniProtKB-KW"/>
</dbReference>
<dbReference type="PANTHER" id="PTHR43126:SF1">
    <property type="entry name" value="D-ALANYL-D-ALANINE DIPEPTIDASE"/>
    <property type="match status" value="1"/>
</dbReference>
<keyword evidence="4 9" id="KW-0378">Hydrolase</keyword>
<feature type="site" description="Transition state stabilizer" evidence="9">
    <location>
        <position position="102"/>
    </location>
</feature>
<dbReference type="AlphaFoldDB" id="A0A4R5WKL8"/>
<dbReference type="Pfam" id="PF01427">
    <property type="entry name" value="Peptidase_M15"/>
    <property type="match status" value="2"/>
</dbReference>
<dbReference type="InterPro" id="IPR000755">
    <property type="entry name" value="A_A_dipeptidase"/>
</dbReference>
<accession>A0A4R5WKL8</accession>